<dbReference type="EMBL" id="CAJJDM010000019">
    <property type="protein sequence ID" value="CAD8053860.1"/>
    <property type="molecule type" value="Genomic_DNA"/>
</dbReference>
<evidence type="ECO:0000313" key="3">
    <source>
        <dbReference type="Proteomes" id="UP000688137"/>
    </source>
</evidence>
<dbReference type="AlphaFoldDB" id="A0A8S1KDR7"/>
<organism evidence="1 3">
    <name type="scientific">Paramecium primaurelia</name>
    <dbReference type="NCBI Taxonomy" id="5886"/>
    <lineage>
        <taxon>Eukaryota</taxon>
        <taxon>Sar</taxon>
        <taxon>Alveolata</taxon>
        <taxon>Ciliophora</taxon>
        <taxon>Intramacronucleata</taxon>
        <taxon>Oligohymenophorea</taxon>
        <taxon>Peniculida</taxon>
        <taxon>Parameciidae</taxon>
        <taxon>Paramecium</taxon>
    </lineage>
</organism>
<dbReference type="Proteomes" id="UP000688137">
    <property type="component" value="Unassembled WGS sequence"/>
</dbReference>
<name>A0A8S1KDR7_PARPR</name>
<sequence length="132" mass="15746">MVKHKIFILKLNILCNQVIYFGEIKSISRSPGSHWDGENLIFLFLSFSDLVTSMKDLSQKDRQLVEQEIGCKGFQFLFLNISYRSCQLDIQSPVWLYKIYWVTARGLQMIWRDFFDPHKYKICNNQSRQKQL</sequence>
<keyword evidence="3" id="KW-1185">Reference proteome</keyword>
<dbReference type="EMBL" id="CAJJDM010000019">
    <property type="protein sequence ID" value="CAD8053861.1"/>
    <property type="molecule type" value="Genomic_DNA"/>
</dbReference>
<proteinExistence type="predicted"/>
<evidence type="ECO:0000313" key="2">
    <source>
        <dbReference type="EMBL" id="CAD8053861.1"/>
    </source>
</evidence>
<comment type="caution">
    <text evidence="1">The sequence shown here is derived from an EMBL/GenBank/DDBJ whole genome shotgun (WGS) entry which is preliminary data.</text>
</comment>
<gene>
    <name evidence="1" type="ORF">PPRIM_AZ9-3.1.T0210141</name>
    <name evidence="2" type="ORF">PPRIM_AZ9-3.1.T0210142</name>
</gene>
<protein>
    <submittedName>
        <fullName evidence="1">Uncharacterized protein</fullName>
    </submittedName>
</protein>
<accession>A0A8S1KDR7</accession>
<reference evidence="1" key="1">
    <citation type="submission" date="2021-01" db="EMBL/GenBank/DDBJ databases">
        <authorList>
            <consortium name="Genoscope - CEA"/>
            <person name="William W."/>
        </authorList>
    </citation>
    <scope>NUCLEOTIDE SEQUENCE</scope>
</reference>
<evidence type="ECO:0000313" key="1">
    <source>
        <dbReference type="EMBL" id="CAD8053860.1"/>
    </source>
</evidence>